<proteinExistence type="predicted"/>
<comment type="caution">
    <text evidence="2">The sequence shown here is derived from an EMBL/GenBank/DDBJ whole genome shotgun (WGS) entry which is preliminary data.</text>
</comment>
<organism evidence="2 3">
    <name type="scientific">Prunus dulcis</name>
    <name type="common">Almond</name>
    <name type="synonym">Amygdalus dulcis</name>
    <dbReference type="NCBI Taxonomy" id="3755"/>
    <lineage>
        <taxon>Eukaryota</taxon>
        <taxon>Viridiplantae</taxon>
        <taxon>Streptophyta</taxon>
        <taxon>Embryophyta</taxon>
        <taxon>Tracheophyta</taxon>
        <taxon>Spermatophyta</taxon>
        <taxon>Magnoliopsida</taxon>
        <taxon>eudicotyledons</taxon>
        <taxon>Gunneridae</taxon>
        <taxon>Pentapetalae</taxon>
        <taxon>rosids</taxon>
        <taxon>fabids</taxon>
        <taxon>Rosales</taxon>
        <taxon>Rosaceae</taxon>
        <taxon>Amygdaloideae</taxon>
        <taxon>Amygdaleae</taxon>
        <taxon>Prunus</taxon>
    </lineage>
</organism>
<keyword evidence="3" id="KW-1185">Reference proteome</keyword>
<feature type="compositionally biased region" description="Basic and acidic residues" evidence="1">
    <location>
        <begin position="77"/>
        <end position="91"/>
    </location>
</feature>
<dbReference type="Proteomes" id="UP001054821">
    <property type="component" value="Chromosome 5"/>
</dbReference>
<dbReference type="AlphaFoldDB" id="A0AAD4VMS2"/>
<dbReference type="EMBL" id="JAJFAZ020000005">
    <property type="protein sequence ID" value="KAI5327944.1"/>
    <property type="molecule type" value="Genomic_DNA"/>
</dbReference>
<reference evidence="2 3" key="1">
    <citation type="journal article" date="2022" name="G3 (Bethesda)">
        <title>Whole-genome sequence and methylome profiling of the almond [Prunus dulcis (Mill.) D.A. Webb] cultivar 'Nonpareil'.</title>
        <authorList>
            <person name="D'Amico-Willman K.M."/>
            <person name="Ouma W.Z."/>
            <person name="Meulia T."/>
            <person name="Sideli G.M."/>
            <person name="Gradziel T.M."/>
            <person name="Fresnedo-Ramirez J."/>
        </authorList>
    </citation>
    <scope>NUCLEOTIDE SEQUENCE [LARGE SCALE GENOMIC DNA]</scope>
    <source>
        <strain evidence="2">Clone GOH B32 T37-40</strain>
    </source>
</reference>
<evidence type="ECO:0000256" key="1">
    <source>
        <dbReference type="SAM" id="MobiDB-lite"/>
    </source>
</evidence>
<feature type="region of interest" description="Disordered" evidence="1">
    <location>
        <begin position="77"/>
        <end position="117"/>
    </location>
</feature>
<evidence type="ECO:0000313" key="3">
    <source>
        <dbReference type="Proteomes" id="UP001054821"/>
    </source>
</evidence>
<sequence>MPGIDPEIACHRLNADPNHPRINRSRGGSHLSETKLLAMKWTDYLRQDSFEKYSVRPGSRMSWYDAIRAEERRVDVSKISEQDVQKPDRQNDGGLYRRHGRQEPGKIPTYQAPGRSL</sequence>
<name>A0AAD4VMS2_PRUDU</name>
<protein>
    <submittedName>
        <fullName evidence="2">Uncharacterized protein</fullName>
    </submittedName>
</protein>
<accession>A0AAD4VMS2</accession>
<gene>
    <name evidence="2" type="ORF">L3X38_027340</name>
</gene>
<evidence type="ECO:0000313" key="2">
    <source>
        <dbReference type="EMBL" id="KAI5327944.1"/>
    </source>
</evidence>